<dbReference type="AlphaFoldDB" id="A0A1I4PC62"/>
<sequence length="72" mass="7941">MDRICPACNGLNVIEDQCPICGEILLDGGSLQNYVGPYSPYMESDIENQCIHILYCAECGYDVRIAIPLNSI</sequence>
<organism evidence="1 2">
    <name type="scientific">Pelosinus propionicus DSM 13327</name>
    <dbReference type="NCBI Taxonomy" id="1123291"/>
    <lineage>
        <taxon>Bacteria</taxon>
        <taxon>Bacillati</taxon>
        <taxon>Bacillota</taxon>
        <taxon>Negativicutes</taxon>
        <taxon>Selenomonadales</taxon>
        <taxon>Sporomusaceae</taxon>
        <taxon>Pelosinus</taxon>
    </lineage>
</organism>
<dbReference type="EMBL" id="FOTS01000061">
    <property type="protein sequence ID" value="SFM25240.1"/>
    <property type="molecule type" value="Genomic_DNA"/>
</dbReference>
<accession>A0A1I4PC62</accession>
<gene>
    <name evidence="1" type="ORF">SAMN04490355_10612</name>
</gene>
<proteinExistence type="predicted"/>
<name>A0A1I4PC62_9FIRM</name>
<dbReference type="STRING" id="1123291.SAMN04490355_10612"/>
<keyword evidence="2" id="KW-1185">Reference proteome</keyword>
<protein>
    <submittedName>
        <fullName evidence="1">Uncharacterized protein</fullName>
    </submittedName>
</protein>
<dbReference type="OrthoDB" id="1683552at2"/>
<dbReference type="RefSeq" id="WP_090943104.1">
    <property type="nucleotide sequence ID" value="NZ_FOTS01000061.1"/>
</dbReference>
<evidence type="ECO:0000313" key="2">
    <source>
        <dbReference type="Proteomes" id="UP000199520"/>
    </source>
</evidence>
<dbReference type="Proteomes" id="UP000199520">
    <property type="component" value="Unassembled WGS sequence"/>
</dbReference>
<reference evidence="2" key="1">
    <citation type="submission" date="2016-10" db="EMBL/GenBank/DDBJ databases">
        <authorList>
            <person name="Varghese N."/>
            <person name="Submissions S."/>
        </authorList>
    </citation>
    <scope>NUCLEOTIDE SEQUENCE [LARGE SCALE GENOMIC DNA]</scope>
    <source>
        <strain evidence="2">DSM 13327</strain>
    </source>
</reference>
<evidence type="ECO:0000313" key="1">
    <source>
        <dbReference type="EMBL" id="SFM25240.1"/>
    </source>
</evidence>